<dbReference type="Pfam" id="PF13923">
    <property type="entry name" value="zf-C3HC4_2"/>
    <property type="match status" value="1"/>
</dbReference>
<feature type="compositionally biased region" description="Polar residues" evidence="16">
    <location>
        <begin position="1428"/>
        <end position="1438"/>
    </location>
</feature>
<feature type="domain" description="Helicase ATP-binding" evidence="18">
    <location>
        <begin position="34"/>
        <end position="381"/>
    </location>
</feature>
<feature type="region of interest" description="Disordered" evidence="16">
    <location>
        <begin position="1305"/>
        <end position="1492"/>
    </location>
</feature>
<dbReference type="Gene3D" id="3.30.40.10">
    <property type="entry name" value="Zinc/RING finger domain, C3HC4 (zinc finger)"/>
    <property type="match status" value="1"/>
</dbReference>
<dbReference type="GO" id="GO:0090657">
    <property type="term" value="P:telomeric loop disassembly"/>
    <property type="evidence" value="ECO:0007669"/>
    <property type="project" value="TreeGrafter"/>
</dbReference>
<evidence type="ECO:0000259" key="18">
    <source>
        <dbReference type="PROSITE" id="PS51193"/>
    </source>
</evidence>
<feature type="compositionally biased region" description="Basic and acidic residues" evidence="16">
    <location>
        <begin position="1258"/>
        <end position="1273"/>
    </location>
</feature>
<dbReference type="GO" id="GO:0008270">
    <property type="term" value="F:zinc ion binding"/>
    <property type="evidence" value="ECO:0007669"/>
    <property type="project" value="UniProtKB-KW"/>
</dbReference>
<evidence type="ECO:0000256" key="8">
    <source>
        <dbReference type="ARBA" id="ARBA00022840"/>
    </source>
</evidence>
<dbReference type="GO" id="GO:0006281">
    <property type="term" value="P:DNA repair"/>
    <property type="evidence" value="ECO:0007669"/>
    <property type="project" value="UniProtKB-KW"/>
</dbReference>
<dbReference type="GO" id="GO:0070182">
    <property type="term" value="F:DNA polymerase binding"/>
    <property type="evidence" value="ECO:0007669"/>
    <property type="project" value="TreeGrafter"/>
</dbReference>
<dbReference type="InterPro" id="IPR045028">
    <property type="entry name" value="DinG/Rad3-like"/>
</dbReference>
<dbReference type="InterPro" id="IPR006555">
    <property type="entry name" value="ATP-dep_Helicase_C"/>
</dbReference>
<dbReference type="PANTHER" id="PTHR11472">
    <property type="entry name" value="DNA REPAIR DEAD HELICASE RAD3/XP-D SUBFAMILY MEMBER"/>
    <property type="match status" value="1"/>
</dbReference>
<dbReference type="GO" id="GO:0016818">
    <property type="term" value="F:hydrolase activity, acting on acid anhydrides, in phosphorus-containing anhydrides"/>
    <property type="evidence" value="ECO:0007669"/>
    <property type="project" value="InterPro"/>
</dbReference>
<keyword evidence="14" id="KW-0539">Nucleus</keyword>
<evidence type="ECO:0000256" key="4">
    <source>
        <dbReference type="ARBA" id="ARBA00022741"/>
    </source>
</evidence>
<keyword evidence="5" id="KW-0227">DNA damage</keyword>
<keyword evidence="10" id="KW-0411">Iron-sulfur</keyword>
<evidence type="ECO:0000256" key="10">
    <source>
        <dbReference type="ARBA" id="ARBA00023014"/>
    </source>
</evidence>
<dbReference type="Pfam" id="PF06733">
    <property type="entry name" value="DEAD_2"/>
    <property type="match status" value="1"/>
</dbReference>
<dbReference type="CDD" id="cd18788">
    <property type="entry name" value="SF2_C_XPD"/>
    <property type="match status" value="1"/>
</dbReference>
<keyword evidence="7 19" id="KW-0347">Helicase</keyword>
<evidence type="ECO:0000256" key="5">
    <source>
        <dbReference type="ARBA" id="ARBA00022763"/>
    </source>
</evidence>
<dbReference type="Pfam" id="PF13307">
    <property type="entry name" value="Helicase_C_2"/>
    <property type="match status" value="1"/>
</dbReference>
<dbReference type="PANTHER" id="PTHR11472:SF34">
    <property type="entry name" value="REGULATOR OF TELOMERE ELONGATION HELICASE 1"/>
    <property type="match status" value="1"/>
</dbReference>
<sequence>MKAVGAAKSHQSRAVASSRKRKGGETSPTSVELRGVTINFPFKPYKCQEDYMGKVLDALIKGQNALLESPTGTGKTLCLLCATLAWQRGQAKRVQEQAAAKAVARKSETVSGGSQDPAGGADNNPKTEPDTPDPMKVDPEDDDTDAVAALEKATLQKAPTRVPTIIYASRTHSQLSQVVRELRNTMYRPKHAVLGSREQMCVHPKVKKSSTTSAFDINHDCNALAKERKCRYRNQLEGFAAPSQENEAGRQPVLDMEDLVLMGKTHKVCPFYYTRSLVADAELVLMPYNYLFDKDARETTLQDIAWKDAVVIFDEAHNLESFATESASFDLSNTDIAMCIGELERALRFIDMMGEDGEDSSAVKRVNVERLKSLFLALENHILNLPYSGAHSGELMMKIFTDGISINYANYKLFVDEVRRVCQFLMDVRSGGGGGSNSKGAPKLEMFIQCVKRVFGESSEALCFAKAKSYRVHVTPKGAQQQQKQQQGRGNNNTNANGRTVSYWCFAPSLAMQELEGLDIRSILVTSGTLSPLPSYSMELGLHFPHTLENPHIIADEQIHVRVIGKGVSGKELTSSFQRRKDAEYYSELGNTLVSLAKVIPDGMLIFFPSYSVMETCLERWGCPAVFNNNSKKGGSKATASFFAARNKKGRNSSSRQQYSFPFTAPSIYGNSFGGGAANPNTPWKRLIGAKSVVVEPRSTADLPDAMAEFHKYLNMPKSKGVCLMGICRGKISEGIDFAGKQSRAVVITGLPFPPAFDPKVKLKREYLDSTRAAKNMKSAEAGGFGGSSTDISNGSEKKSKMTATGKTNVLSGHEWYSQQAHRAVNQAIGRVIRNRTDYGSVLLLDSRYAQPGNQQGLSKWVRPHVRPDQGVGTAIGELVKFYRTAAATAKEREDASKKIALEYEEEEEEAYSKRQKQKSQTQNADETFTKVAFVQNLNRDLNQVKANLKSAGPHPDTKVPEEGDKEEDPVTYISPGKVVARVDLDAVVQKKEPVFDGSFKRSSDTVKTQSGAFFAASKAPSRPTATKSDQKPKVAKSSGTNASTSTTNRPTTTAPTENRDSKNAAAQFFKKAQKWFTAAEFKTIRKSLVAMKQHGDKDDRKSYLLAAREVVKLCCQREHFFGQHEKDHGETMLFLFFQVLPAARRMEVELLAMKGLFKKSTLGQLCKENLPPEQYTTAIAEFRRFLHILWCGQVLTDKAMFLKEAEKVMTHLKDKNDTVSSDLASAFAKLVPERFNTGAQAIVSEMNASRNIQRIKTSEAKMKGEESIDNRRFQRPMQFQGALQPLAFSTSSRDEPNMPVIKSEQMAGVPTAKDRKLSSQLAPKHSSQGSHSLPTNSPSREPKLVVTKKLNSDAPRTDKVNASTKPQSSTQGRSSAVVPGIKGSSQSSAEHPTSKKANPYAKEGSLSRSSSSRGHGKVNPYAKKAKSLSSYTRSLTKSSDEKAAKKTQQVPNQAKPNRPAPAYKRTSELSKVGKPLPRSKKTTSSSDSVSHMLRQAEASPFVKKTTGDLVKSLKSNVPSNVHCVVCIQTAQTPMLSDCGHMACKDCWLQWLQRSETCPTCKESVKPRSLSRVVFQDGKAEDNRAVPTLSQLCD</sequence>
<feature type="region of interest" description="Disordered" evidence="16">
    <location>
        <begin position="780"/>
        <end position="804"/>
    </location>
</feature>
<keyword evidence="9" id="KW-0408">Iron</keyword>
<dbReference type="OrthoDB" id="19182at2759"/>
<dbReference type="SUPFAM" id="SSF57850">
    <property type="entry name" value="RING/U-box"/>
    <property type="match status" value="1"/>
</dbReference>
<keyword evidence="20" id="KW-1185">Reference proteome</keyword>
<reference evidence="19" key="1">
    <citation type="submission" date="2020-06" db="EMBL/GenBank/DDBJ databases">
        <authorList>
            <consortium name="Plant Systems Biology data submission"/>
        </authorList>
    </citation>
    <scope>NUCLEOTIDE SEQUENCE</scope>
    <source>
        <strain evidence="19">D6</strain>
    </source>
</reference>
<feature type="compositionally biased region" description="Polar residues" evidence="16">
    <location>
        <begin position="1319"/>
        <end position="1340"/>
    </location>
</feature>
<dbReference type="InterPro" id="IPR014013">
    <property type="entry name" value="Helic_SF1/SF2_ATP-bd_DinG/Rad3"/>
</dbReference>
<evidence type="ECO:0000313" key="20">
    <source>
        <dbReference type="Proteomes" id="UP001153069"/>
    </source>
</evidence>
<dbReference type="GO" id="GO:0005524">
    <property type="term" value="F:ATP binding"/>
    <property type="evidence" value="ECO:0007669"/>
    <property type="project" value="UniProtKB-KW"/>
</dbReference>
<name>A0A9N8EKW2_9STRA</name>
<dbReference type="InterPro" id="IPR006554">
    <property type="entry name" value="Helicase-like_DEXD_c2"/>
</dbReference>
<dbReference type="InterPro" id="IPR001841">
    <property type="entry name" value="Znf_RING"/>
</dbReference>
<keyword evidence="8" id="KW-0067">ATP-binding</keyword>
<dbReference type="EMBL" id="CAICTM010001147">
    <property type="protein sequence ID" value="CAB9520949.1"/>
    <property type="molecule type" value="Genomic_DNA"/>
</dbReference>
<feature type="region of interest" description="Disordered" evidence="16">
    <location>
        <begin position="1258"/>
        <end position="1277"/>
    </location>
</feature>
<dbReference type="SMART" id="SM00491">
    <property type="entry name" value="HELICc2"/>
    <property type="match status" value="1"/>
</dbReference>
<keyword evidence="2" id="KW-0004">4Fe-4S</keyword>
<dbReference type="GO" id="GO:0003677">
    <property type="term" value="F:DNA binding"/>
    <property type="evidence" value="ECO:0007669"/>
    <property type="project" value="UniProtKB-KW"/>
</dbReference>
<dbReference type="Proteomes" id="UP001153069">
    <property type="component" value="Unassembled WGS sequence"/>
</dbReference>
<dbReference type="GO" id="GO:0003678">
    <property type="term" value="F:DNA helicase activity"/>
    <property type="evidence" value="ECO:0007669"/>
    <property type="project" value="InterPro"/>
</dbReference>
<evidence type="ECO:0000256" key="2">
    <source>
        <dbReference type="ARBA" id="ARBA00022485"/>
    </source>
</evidence>
<evidence type="ECO:0000256" key="13">
    <source>
        <dbReference type="ARBA" id="ARBA00023235"/>
    </source>
</evidence>
<dbReference type="Gene3D" id="3.40.50.300">
    <property type="entry name" value="P-loop containing nucleotide triphosphate hydrolases"/>
    <property type="match status" value="2"/>
</dbReference>
<evidence type="ECO:0000256" key="6">
    <source>
        <dbReference type="ARBA" id="ARBA00022801"/>
    </source>
</evidence>
<feature type="region of interest" description="Disordered" evidence="16">
    <location>
        <begin position="475"/>
        <end position="495"/>
    </location>
</feature>
<keyword evidence="3" id="KW-0479">Metal-binding</keyword>
<feature type="domain" description="RING-type" evidence="17">
    <location>
        <begin position="1524"/>
        <end position="1562"/>
    </location>
</feature>
<dbReference type="Pfam" id="PF23109">
    <property type="entry name" value="ARCH_RTEL1"/>
    <property type="match status" value="1"/>
</dbReference>
<evidence type="ECO:0000256" key="11">
    <source>
        <dbReference type="ARBA" id="ARBA00023125"/>
    </source>
</evidence>
<dbReference type="InterPro" id="IPR027417">
    <property type="entry name" value="P-loop_NTPase"/>
</dbReference>
<dbReference type="GO" id="GO:0045910">
    <property type="term" value="P:negative regulation of DNA recombination"/>
    <property type="evidence" value="ECO:0007669"/>
    <property type="project" value="TreeGrafter"/>
</dbReference>
<evidence type="ECO:0000313" key="19">
    <source>
        <dbReference type="EMBL" id="CAB9520949.1"/>
    </source>
</evidence>
<keyword evidence="6" id="KW-0378">Hydrolase</keyword>
<dbReference type="GO" id="GO:1904430">
    <property type="term" value="P:negative regulation of t-circle formation"/>
    <property type="evidence" value="ECO:0007669"/>
    <property type="project" value="TreeGrafter"/>
</dbReference>
<evidence type="ECO:0000256" key="9">
    <source>
        <dbReference type="ARBA" id="ARBA00023004"/>
    </source>
</evidence>
<feature type="compositionally biased region" description="Polar residues" evidence="16">
    <location>
        <begin position="1447"/>
        <end position="1456"/>
    </location>
</feature>
<feature type="compositionally biased region" description="Polar residues" evidence="16">
    <location>
        <begin position="1361"/>
        <end position="1375"/>
    </location>
</feature>
<feature type="region of interest" description="Disordered" evidence="16">
    <location>
        <begin position="1014"/>
        <end position="1063"/>
    </location>
</feature>
<feature type="region of interest" description="Disordered" evidence="16">
    <location>
        <begin position="104"/>
        <end position="143"/>
    </location>
</feature>
<dbReference type="SUPFAM" id="SSF52540">
    <property type="entry name" value="P-loop containing nucleoside triphosphate hydrolases"/>
    <property type="match status" value="2"/>
</dbReference>
<dbReference type="GO" id="GO:0051539">
    <property type="term" value="F:4 iron, 4 sulfur cluster binding"/>
    <property type="evidence" value="ECO:0007669"/>
    <property type="project" value="UniProtKB-KW"/>
</dbReference>
<evidence type="ECO:0000256" key="3">
    <source>
        <dbReference type="ARBA" id="ARBA00022723"/>
    </source>
</evidence>
<dbReference type="SMART" id="SM00184">
    <property type="entry name" value="RING"/>
    <property type="match status" value="1"/>
</dbReference>
<evidence type="ECO:0000256" key="15">
    <source>
        <dbReference type="PROSITE-ProRule" id="PRU00175"/>
    </source>
</evidence>
<dbReference type="GO" id="GO:0010569">
    <property type="term" value="P:regulation of double-strand break repair via homologous recombination"/>
    <property type="evidence" value="ECO:0007669"/>
    <property type="project" value="TreeGrafter"/>
</dbReference>
<keyword evidence="15" id="KW-0862">Zinc</keyword>
<dbReference type="SMART" id="SM00488">
    <property type="entry name" value="DEXDc2"/>
    <property type="match status" value="1"/>
</dbReference>
<feature type="region of interest" description="Disordered" evidence="16">
    <location>
        <begin position="1"/>
        <end position="30"/>
    </location>
</feature>
<comment type="caution">
    <text evidence="19">The sequence shown here is derived from an EMBL/GenBank/DDBJ whole genome shotgun (WGS) entry which is preliminary data.</text>
</comment>
<gene>
    <name evidence="19" type="ORF">SEMRO_1149_G246570.1</name>
</gene>
<accession>A0A9N8EKW2</accession>
<dbReference type="PROSITE" id="PS50089">
    <property type="entry name" value="ZF_RING_2"/>
    <property type="match status" value="1"/>
</dbReference>
<comment type="subcellular location">
    <subcellularLocation>
        <location evidence="1">Nucleus</location>
    </subcellularLocation>
</comment>
<dbReference type="InterPro" id="IPR013083">
    <property type="entry name" value="Znf_RING/FYVE/PHD"/>
</dbReference>
<evidence type="ECO:0000256" key="7">
    <source>
        <dbReference type="ARBA" id="ARBA00022806"/>
    </source>
</evidence>
<feature type="compositionally biased region" description="Basic and acidic residues" evidence="16">
    <location>
        <begin position="125"/>
        <end position="138"/>
    </location>
</feature>
<dbReference type="PROSITE" id="PS51193">
    <property type="entry name" value="HELICASE_ATP_BIND_2"/>
    <property type="match status" value="1"/>
</dbReference>
<dbReference type="InterPro" id="IPR057498">
    <property type="entry name" value="Rtel1_ARCH"/>
</dbReference>
<evidence type="ECO:0000256" key="12">
    <source>
        <dbReference type="ARBA" id="ARBA00023204"/>
    </source>
</evidence>
<feature type="region of interest" description="Disordered" evidence="16">
    <location>
        <begin position="948"/>
        <end position="972"/>
    </location>
</feature>
<evidence type="ECO:0000256" key="14">
    <source>
        <dbReference type="ARBA" id="ARBA00023242"/>
    </source>
</evidence>
<dbReference type="InterPro" id="IPR013020">
    <property type="entry name" value="Rad3/Chl1-like"/>
</dbReference>
<evidence type="ECO:0000256" key="16">
    <source>
        <dbReference type="SAM" id="MobiDB-lite"/>
    </source>
</evidence>
<protein>
    <submittedName>
        <fullName evidence="19">Regulator of telomere elongation helicase 1</fullName>
    </submittedName>
</protein>
<keyword evidence="13" id="KW-0413">Isomerase</keyword>
<organism evidence="19 20">
    <name type="scientific">Seminavis robusta</name>
    <dbReference type="NCBI Taxonomy" id="568900"/>
    <lineage>
        <taxon>Eukaryota</taxon>
        <taxon>Sar</taxon>
        <taxon>Stramenopiles</taxon>
        <taxon>Ochrophyta</taxon>
        <taxon>Bacillariophyta</taxon>
        <taxon>Bacillariophyceae</taxon>
        <taxon>Bacillariophycidae</taxon>
        <taxon>Naviculales</taxon>
        <taxon>Naviculaceae</taxon>
        <taxon>Seminavis</taxon>
    </lineage>
</organism>
<keyword evidence="15" id="KW-0863">Zinc-finger</keyword>
<evidence type="ECO:0000256" key="1">
    <source>
        <dbReference type="ARBA" id="ARBA00004123"/>
    </source>
</evidence>
<dbReference type="NCBIfam" id="TIGR00604">
    <property type="entry name" value="rad3"/>
    <property type="match status" value="1"/>
</dbReference>
<proteinExistence type="predicted"/>
<dbReference type="GO" id="GO:0005634">
    <property type="term" value="C:nucleus"/>
    <property type="evidence" value="ECO:0007669"/>
    <property type="project" value="UniProtKB-SubCell"/>
</dbReference>
<keyword evidence="4" id="KW-0547">Nucleotide-binding</keyword>
<feature type="compositionally biased region" description="Low complexity" evidence="16">
    <location>
        <begin position="1038"/>
        <end position="1057"/>
    </location>
</feature>
<dbReference type="InterPro" id="IPR010614">
    <property type="entry name" value="RAD3-like_helicase_DEAD"/>
</dbReference>
<feature type="compositionally biased region" description="Low complexity" evidence="16">
    <location>
        <begin position="477"/>
        <end position="495"/>
    </location>
</feature>
<keyword evidence="11" id="KW-0238">DNA-binding</keyword>
<keyword evidence="12" id="KW-0234">DNA repair</keyword>
<evidence type="ECO:0000259" key="17">
    <source>
        <dbReference type="PROSITE" id="PS50089"/>
    </source>
</evidence>